<feature type="transmembrane region" description="Helical" evidence="1">
    <location>
        <begin position="168"/>
        <end position="183"/>
    </location>
</feature>
<keyword evidence="3" id="KW-1185">Reference proteome</keyword>
<comment type="caution">
    <text evidence="2">The sequence shown here is derived from an EMBL/GenBank/DDBJ whole genome shotgun (WGS) entry which is preliminary data.</text>
</comment>
<dbReference type="Proteomes" id="UP000664632">
    <property type="component" value="Unassembled WGS sequence"/>
</dbReference>
<feature type="transmembrane region" description="Helical" evidence="1">
    <location>
        <begin position="70"/>
        <end position="93"/>
    </location>
</feature>
<feature type="transmembrane region" description="Helical" evidence="1">
    <location>
        <begin position="30"/>
        <end position="49"/>
    </location>
</feature>
<dbReference type="EMBL" id="JAFLWD010000009">
    <property type="protein sequence ID" value="MBO0439590.1"/>
    <property type="molecule type" value="Genomic_DNA"/>
</dbReference>
<gene>
    <name evidence="2" type="ORF">JZO69_04410</name>
</gene>
<accession>A0ABS3GWE1</accession>
<keyword evidence="1" id="KW-1133">Transmembrane helix</keyword>
<evidence type="ECO:0008006" key="4">
    <source>
        <dbReference type="Google" id="ProtNLM"/>
    </source>
</evidence>
<evidence type="ECO:0000313" key="2">
    <source>
        <dbReference type="EMBL" id="MBO0439590.1"/>
    </source>
</evidence>
<name>A0ABS3GWE1_9ENTE</name>
<evidence type="ECO:0000256" key="1">
    <source>
        <dbReference type="SAM" id="Phobius"/>
    </source>
</evidence>
<evidence type="ECO:0000313" key="3">
    <source>
        <dbReference type="Proteomes" id="UP000664632"/>
    </source>
</evidence>
<protein>
    <recommendedName>
        <fullName evidence="4">Yip1 domain-containing protein</fullName>
    </recommendedName>
</protein>
<proteinExistence type="predicted"/>
<keyword evidence="1" id="KW-0812">Transmembrane</keyword>
<dbReference type="RefSeq" id="WP_207111683.1">
    <property type="nucleotide sequence ID" value="NZ_JAFLWD010000009.1"/>
</dbReference>
<feature type="transmembrane region" description="Helical" evidence="1">
    <location>
        <begin position="99"/>
        <end position="121"/>
    </location>
</feature>
<reference evidence="2 3" key="1">
    <citation type="submission" date="2021-03" db="EMBL/GenBank/DDBJ databases">
        <title>Enterococcal diversity collection.</title>
        <authorList>
            <person name="Gilmore M.S."/>
            <person name="Schwartzman J."/>
            <person name="Van Tyne D."/>
            <person name="Martin M."/>
            <person name="Earl A.M."/>
            <person name="Manson A.L."/>
            <person name="Straub T."/>
            <person name="Salamzade R."/>
            <person name="Saavedra J."/>
            <person name="Lebreton F."/>
            <person name="Prichula J."/>
            <person name="Schaufler K."/>
            <person name="Gaca A."/>
            <person name="Sgardioli B."/>
            <person name="Wagenaar J."/>
            <person name="Strong T."/>
        </authorList>
    </citation>
    <scope>NUCLEOTIDE SEQUENCE [LARGE SCALE GENOMIC DNA]</scope>
    <source>
        <strain evidence="2 3">DIV0869a</strain>
    </source>
</reference>
<feature type="transmembrane region" description="Helical" evidence="1">
    <location>
        <begin position="128"/>
        <end position="156"/>
    </location>
</feature>
<sequence>MDIKLKVVFEKENKKKSEVKQYFNDNMPRLLFSSGVAGFSSIYYVSVMYQLDKTGFFKASKEKIDLPFEIYLATVLFMIGLWAILYACAIYAGKSNNDAMITLTVAFLSFIVLFFASFLLMNSPQTTAGWITCIMIWCLLICSICSFILLTISSLIKKFMLLDNQEQFTIGLAVFTFILGILLK</sequence>
<keyword evidence="1" id="KW-0472">Membrane</keyword>
<organism evidence="2 3">
    <name type="scientific">Candidatus Enterococcus ikei</name>
    <dbReference type="NCBI Taxonomy" id="2815326"/>
    <lineage>
        <taxon>Bacteria</taxon>
        <taxon>Bacillati</taxon>
        <taxon>Bacillota</taxon>
        <taxon>Bacilli</taxon>
        <taxon>Lactobacillales</taxon>
        <taxon>Enterococcaceae</taxon>
        <taxon>Enterococcus</taxon>
    </lineage>
</organism>